<evidence type="ECO:0000313" key="3">
    <source>
        <dbReference type="RefSeq" id="XP_039116576.1"/>
    </source>
</evidence>
<dbReference type="GO" id="GO:0005643">
    <property type="term" value="C:nuclear pore"/>
    <property type="evidence" value="ECO:0007669"/>
    <property type="project" value="TreeGrafter"/>
</dbReference>
<evidence type="ECO:0000313" key="2">
    <source>
        <dbReference type="Proteomes" id="UP001515500"/>
    </source>
</evidence>
<organism evidence="2 3">
    <name type="scientific">Dioscorea cayennensis subsp. rotundata</name>
    <name type="common">White Guinea yam</name>
    <name type="synonym">Dioscorea rotundata</name>
    <dbReference type="NCBI Taxonomy" id="55577"/>
    <lineage>
        <taxon>Eukaryota</taxon>
        <taxon>Viridiplantae</taxon>
        <taxon>Streptophyta</taxon>
        <taxon>Embryophyta</taxon>
        <taxon>Tracheophyta</taxon>
        <taxon>Spermatophyta</taxon>
        <taxon>Magnoliopsida</taxon>
        <taxon>Liliopsida</taxon>
        <taxon>Dioscoreales</taxon>
        <taxon>Dioscoreaceae</taxon>
        <taxon>Dioscorea</taxon>
    </lineage>
</organism>
<keyword evidence="2" id="KW-1185">Reference proteome</keyword>
<dbReference type="GO" id="GO:0017056">
    <property type="term" value="F:structural constituent of nuclear pore"/>
    <property type="evidence" value="ECO:0007669"/>
    <property type="project" value="TreeGrafter"/>
</dbReference>
<evidence type="ECO:0000256" key="1">
    <source>
        <dbReference type="SAM" id="Coils"/>
    </source>
</evidence>
<dbReference type="Proteomes" id="UP001515500">
    <property type="component" value="Chromosome 3"/>
</dbReference>
<keyword evidence="1" id="KW-0175">Coiled coil</keyword>
<reference evidence="3" key="1">
    <citation type="submission" date="2025-08" db="UniProtKB">
        <authorList>
            <consortium name="RefSeq"/>
        </authorList>
    </citation>
    <scope>IDENTIFICATION</scope>
</reference>
<dbReference type="PANTHER" id="PTHR18898:SF2">
    <property type="entry name" value="NUCLEOPROTEIN TPR"/>
    <property type="match status" value="1"/>
</dbReference>
<feature type="coiled-coil region" evidence="1">
    <location>
        <begin position="53"/>
        <end position="244"/>
    </location>
</feature>
<dbReference type="GO" id="GO:0006406">
    <property type="term" value="P:mRNA export from nucleus"/>
    <property type="evidence" value="ECO:0007669"/>
    <property type="project" value="TreeGrafter"/>
</dbReference>
<sequence>METEKITNLLREKEIELDSCQKVVAMQNVEIGHLQSRIAELLENCKNIDVGEYERMKDDLHQLKILLEESDTQLHLTKNLVSEKQELVSSLEENLTKFQSELAEQEKKLNDILQVEANIRQENEKVKKSSTFLKKKTETLSKEKEELTKENQALLKQLDELKSSRRAIGDNIASEQAMKEKEEKEKEKDTRIQTLERTLEREREENKKEKSRRLKMEKTVMDVVGNVNKEKKKVEDELAKQRNAIAKVLEGLGITASQLPDTSALDEQTTAFFLAADSVESSVKSVSNDGQGDPIDCHGDFSNGHLYHCCRFTYKRTHCHSSIEVNYARGGRRKR</sequence>
<protein>
    <submittedName>
        <fullName evidence="3">Nuclear-pore anchor-like isoform X3</fullName>
    </submittedName>
</protein>
<dbReference type="AlphaFoldDB" id="A0AB40ANM1"/>
<accession>A0AB40ANM1</accession>
<dbReference type="PANTHER" id="PTHR18898">
    <property type="entry name" value="NUCLEOPROTEIN TPR-RELATED"/>
    <property type="match status" value="1"/>
</dbReference>
<dbReference type="RefSeq" id="XP_039116576.1">
    <property type="nucleotide sequence ID" value="XM_039260642.1"/>
</dbReference>
<name>A0AB40ANM1_DIOCR</name>
<dbReference type="GeneID" id="120252294"/>
<gene>
    <name evidence="3" type="primary">LOC120252294</name>
</gene>
<proteinExistence type="predicted"/>